<dbReference type="GO" id="GO:0030132">
    <property type="term" value="C:clathrin coat of coated pit"/>
    <property type="evidence" value="ECO:0007669"/>
    <property type="project" value="InterPro"/>
</dbReference>
<feature type="compositionally biased region" description="Basic and acidic residues" evidence="15">
    <location>
        <begin position="229"/>
        <end position="239"/>
    </location>
</feature>
<dbReference type="SUPFAM" id="SSF100920">
    <property type="entry name" value="Heat shock protein 70kD (HSP70), peptide-binding domain"/>
    <property type="match status" value="1"/>
</dbReference>
<dbReference type="InterPro" id="IPR029047">
    <property type="entry name" value="HSP70_peptide-bd_sf"/>
</dbReference>
<evidence type="ECO:0000256" key="11">
    <source>
        <dbReference type="ARBA" id="ARBA00023136"/>
    </source>
</evidence>
<dbReference type="FunFam" id="2.60.34.10:FF:000002">
    <property type="entry name" value="Heat shock 70 kDa"/>
    <property type="match status" value="1"/>
</dbReference>
<dbReference type="GO" id="GO:0030130">
    <property type="term" value="C:clathrin coat of trans-Golgi network vesicle"/>
    <property type="evidence" value="ECO:0007669"/>
    <property type="project" value="InterPro"/>
</dbReference>
<dbReference type="InterPro" id="IPR000996">
    <property type="entry name" value="Clathrin_L-chain"/>
</dbReference>
<evidence type="ECO:0000256" key="12">
    <source>
        <dbReference type="ARBA" id="ARBA00023176"/>
    </source>
</evidence>
<dbReference type="Proteomes" id="UP001055439">
    <property type="component" value="Chromosome 8"/>
</dbReference>
<dbReference type="Gene3D" id="2.60.34.10">
    <property type="entry name" value="Substrate Binding Domain Of DNAk, Chain A, domain 1"/>
    <property type="match status" value="1"/>
</dbReference>
<dbReference type="GO" id="GO:0005524">
    <property type="term" value="F:ATP binding"/>
    <property type="evidence" value="ECO:0007669"/>
    <property type="project" value="UniProtKB-KW"/>
</dbReference>
<dbReference type="PROSITE" id="PS00329">
    <property type="entry name" value="HSP70_2"/>
    <property type="match status" value="1"/>
</dbReference>
<protein>
    <submittedName>
        <fullName evidence="16">Luminal-binding protein</fullName>
    </submittedName>
</protein>
<feature type="coiled-coil region" evidence="14">
    <location>
        <begin position="138"/>
        <end position="169"/>
    </location>
</feature>
<feature type="compositionally biased region" description="Acidic residues" evidence="15">
    <location>
        <begin position="998"/>
        <end position="1008"/>
    </location>
</feature>
<dbReference type="NCBIfam" id="NF001413">
    <property type="entry name" value="PRK00290.1"/>
    <property type="match status" value="1"/>
</dbReference>
<feature type="coiled-coil region" evidence="14">
    <location>
        <begin position="888"/>
        <end position="976"/>
    </location>
</feature>
<dbReference type="FunFam" id="3.90.640.10:FF:000153">
    <property type="entry name" value="Endoplasmic reticulum chaperone BiP"/>
    <property type="match status" value="1"/>
</dbReference>
<dbReference type="FunFam" id="1.20.1270.10:FF:000015">
    <property type="entry name" value="Luminal-binding protein 5"/>
    <property type="match status" value="1"/>
</dbReference>
<comment type="similarity">
    <text evidence="5">Belongs to the clathrin light chain family.</text>
</comment>
<keyword evidence="17" id="KW-1185">Reference proteome</keyword>
<keyword evidence="9" id="KW-0256">Endoplasmic reticulum</keyword>
<dbReference type="Pfam" id="PF01086">
    <property type="entry name" value="Clathrin_lg_ch"/>
    <property type="match status" value="1"/>
</dbReference>
<evidence type="ECO:0000256" key="13">
    <source>
        <dbReference type="ARBA" id="ARBA00023329"/>
    </source>
</evidence>
<organism evidence="16 17">
    <name type="scientific">Musa troglodytarum</name>
    <name type="common">fe'i banana</name>
    <dbReference type="NCBI Taxonomy" id="320322"/>
    <lineage>
        <taxon>Eukaryota</taxon>
        <taxon>Viridiplantae</taxon>
        <taxon>Streptophyta</taxon>
        <taxon>Embryophyta</taxon>
        <taxon>Tracheophyta</taxon>
        <taxon>Spermatophyta</taxon>
        <taxon>Magnoliopsida</taxon>
        <taxon>Liliopsida</taxon>
        <taxon>Zingiberales</taxon>
        <taxon>Musaceae</taxon>
        <taxon>Musa</taxon>
    </lineage>
</organism>
<dbReference type="Pfam" id="PF00012">
    <property type="entry name" value="HSP70"/>
    <property type="match status" value="1"/>
</dbReference>
<gene>
    <name evidence="16" type="ORF">MUK42_12732</name>
</gene>
<feature type="region of interest" description="Disordered" evidence="15">
    <location>
        <begin position="1"/>
        <end position="33"/>
    </location>
</feature>
<evidence type="ECO:0000256" key="2">
    <source>
        <dbReference type="ARBA" id="ARBA00004180"/>
    </source>
</evidence>
<dbReference type="GO" id="GO:0006886">
    <property type="term" value="P:intracellular protein transport"/>
    <property type="evidence" value="ECO:0007669"/>
    <property type="project" value="InterPro"/>
</dbReference>
<feature type="compositionally biased region" description="Pro residues" evidence="15">
    <location>
        <begin position="270"/>
        <end position="282"/>
    </location>
</feature>
<keyword evidence="14" id="KW-0175">Coiled coil</keyword>
<dbReference type="PANTHER" id="PTHR19375">
    <property type="entry name" value="HEAT SHOCK PROTEIN 70KDA"/>
    <property type="match status" value="1"/>
</dbReference>
<dbReference type="CDD" id="cd10241">
    <property type="entry name" value="ASKHA_NBD_HSP70_BiP"/>
    <property type="match status" value="1"/>
</dbReference>
<evidence type="ECO:0000256" key="15">
    <source>
        <dbReference type="SAM" id="MobiDB-lite"/>
    </source>
</evidence>
<dbReference type="InterPro" id="IPR013126">
    <property type="entry name" value="Hsp_70_fam"/>
</dbReference>
<dbReference type="GO" id="GO:0005198">
    <property type="term" value="F:structural molecule activity"/>
    <property type="evidence" value="ECO:0007669"/>
    <property type="project" value="InterPro"/>
</dbReference>
<keyword evidence="10" id="KW-0067">ATP-binding</keyword>
<accession>A0A9E7KR24</accession>
<dbReference type="PROSITE" id="PS00297">
    <property type="entry name" value="HSP70_1"/>
    <property type="match status" value="1"/>
</dbReference>
<dbReference type="InterPro" id="IPR042050">
    <property type="entry name" value="BIP_NBD"/>
</dbReference>
<dbReference type="EMBL" id="CP097510">
    <property type="protein sequence ID" value="URE26361.1"/>
    <property type="molecule type" value="Genomic_DNA"/>
</dbReference>
<evidence type="ECO:0000313" key="17">
    <source>
        <dbReference type="Proteomes" id="UP001055439"/>
    </source>
</evidence>
<evidence type="ECO:0000256" key="9">
    <source>
        <dbReference type="ARBA" id="ARBA00022824"/>
    </source>
</evidence>
<dbReference type="PRINTS" id="PR00301">
    <property type="entry name" value="HEATSHOCK70"/>
</dbReference>
<dbReference type="GO" id="GO:0140662">
    <property type="term" value="F:ATP-dependent protein folding chaperone"/>
    <property type="evidence" value="ECO:0007669"/>
    <property type="project" value="InterPro"/>
</dbReference>
<reference evidence="16" key="1">
    <citation type="submission" date="2022-05" db="EMBL/GenBank/DDBJ databases">
        <title>The Musa troglodytarum L. genome provides insights into the mechanism of non-climacteric behaviour and enrichment of carotenoids.</title>
        <authorList>
            <person name="Wang J."/>
        </authorList>
    </citation>
    <scope>NUCLEOTIDE SEQUENCE</scope>
    <source>
        <tissue evidence="16">Leaf</tissue>
    </source>
</reference>
<dbReference type="GO" id="GO:0016192">
    <property type="term" value="P:vesicle-mediated transport"/>
    <property type="evidence" value="ECO:0007669"/>
    <property type="project" value="InterPro"/>
</dbReference>
<dbReference type="SUPFAM" id="SSF53067">
    <property type="entry name" value="Actin-like ATPase domain"/>
    <property type="match status" value="2"/>
</dbReference>
<evidence type="ECO:0000256" key="14">
    <source>
        <dbReference type="SAM" id="Coils"/>
    </source>
</evidence>
<evidence type="ECO:0000256" key="1">
    <source>
        <dbReference type="ARBA" id="ARBA00003913"/>
    </source>
</evidence>
<dbReference type="Gene3D" id="1.20.1270.10">
    <property type="match status" value="1"/>
</dbReference>
<feature type="region of interest" description="Disordered" evidence="15">
    <location>
        <begin position="229"/>
        <end position="255"/>
    </location>
</feature>
<comment type="function">
    <text evidence="1">Clathrin is the major protein of the polyhedral coat of coated pits and vesicles.</text>
</comment>
<dbReference type="Gene3D" id="3.30.420.40">
    <property type="match status" value="2"/>
</dbReference>
<evidence type="ECO:0000256" key="4">
    <source>
        <dbReference type="ARBA" id="ARBA00004319"/>
    </source>
</evidence>
<keyword evidence="12" id="KW-0168">Coated pit</keyword>
<dbReference type="OrthoDB" id="2401965at2759"/>
<dbReference type="InterPro" id="IPR018181">
    <property type="entry name" value="Heat_shock_70_CS"/>
</dbReference>
<keyword evidence="11" id="KW-0472">Membrane</keyword>
<evidence type="ECO:0000256" key="8">
    <source>
        <dbReference type="ARBA" id="ARBA00022741"/>
    </source>
</evidence>
<dbReference type="PROSITE" id="PS01036">
    <property type="entry name" value="HSP70_3"/>
    <property type="match status" value="1"/>
</dbReference>
<comment type="similarity">
    <text evidence="6">Belongs to the heat shock protein 70 family.</text>
</comment>
<evidence type="ECO:0000256" key="10">
    <source>
        <dbReference type="ARBA" id="ARBA00022840"/>
    </source>
</evidence>
<proteinExistence type="inferred from homology"/>
<dbReference type="SUPFAM" id="SSF100934">
    <property type="entry name" value="Heat shock protein 70kD (HSP70), C-terminal subdomain"/>
    <property type="match status" value="1"/>
</dbReference>
<evidence type="ECO:0000256" key="6">
    <source>
        <dbReference type="ARBA" id="ARBA00007381"/>
    </source>
</evidence>
<evidence type="ECO:0000313" key="16">
    <source>
        <dbReference type="EMBL" id="URE26361.1"/>
    </source>
</evidence>
<evidence type="ECO:0000256" key="3">
    <source>
        <dbReference type="ARBA" id="ARBA00004277"/>
    </source>
</evidence>
<feature type="region of interest" description="Disordered" evidence="15">
    <location>
        <begin position="985"/>
        <end position="1008"/>
    </location>
</feature>
<keyword evidence="7" id="KW-0732">Signal</keyword>
<keyword evidence="8" id="KW-0547">Nucleotide-binding</keyword>
<sequence length="1008" mass="111361">MSSSFDAFDGEDATPKGSSRPFDDDGYVGYDPRLPSQRFDAFSSFSPAAADGDVDEVIEEDPITTVEVGGSAGFPPSPEGFGYVADPIKEFPSEPAPFSMLDSNGQGYVEVDDGGAFTPDGPILPPPGEMQPDEGFILREWRRQNAILLEEKERREKELRNQIIVEAEEYKQGFYEKRKLNCETNKKQNREREKLFLANQENFHANADKQYWKTIAELIPREIANIEKKRGKKDQEKKPSVVVIQGPKPGKPTDLSRMRQILLKLKHTPPPHMKPPPPPPPAAKDGTTGANAGSKQAAPASSKETPVPSSEEIHHRLGLDLYAVIFWFSLSAVSDNRGNVRHVPVIMVRQSLIIILNMSAGSLFAFSIAKDEATKLGTVIGIDLGTTYSCVGVYKNGHVEIIANDQGNRITPSWVAFTDSERLIGEAAKNQAAVNAERTIFDVKRLIGRKFEDKEVQKDMKLVPYKIINKDAKPYIQVKIKDGEVKVFSPEEISAMVLTKMKETAEAFLGKKIKDAVVTVPAYFNDAQRQATKDAGIIAGLNVARIINEPTAAAIAYGLDKKGGEKNILVFDLGGGTFDVSILTIDNGVFEVLATNGDTHLGGEDFDHRIMDYFIKLIKKKHGKDISKDNRALGKLRRESERAKRALSNQHQVRVEIESLYEGLDFSEPLTRARFEELNNDLFRKTMGPVKKAMEDAGLEKSQIDEIVLVGGSTRIPKVQQLLKDYFDGKEPNKGVNPDEAVAYGAAVQGGILSGEGGEETKDILLLDVAPLTLGIETVGGVMTKLIPRNTVIPTKKSQVFTTYQDQQTTVSIQVFEGERSLTKDCRLLGKFDLSGIAPAPRGTPQIEVTFEVDANGILNVKAEDKGTGKSEKITITNEKGRLSQEEIDRMVREAEEFAEEDKKVKEKIDARNQLETYVYNMKNTINEKDKLADKIETEEKEKIEAALKDALEWLDDNQSAEKEDYEEKLKEVEAVCNPVISAVYQRSGGAPGGGADGGDDDDLHDEL</sequence>
<feature type="region of interest" description="Disordered" evidence="15">
    <location>
        <begin position="267"/>
        <end position="310"/>
    </location>
</feature>
<evidence type="ECO:0000256" key="5">
    <source>
        <dbReference type="ARBA" id="ARBA00005263"/>
    </source>
</evidence>
<dbReference type="InterPro" id="IPR043129">
    <property type="entry name" value="ATPase_NBD"/>
</dbReference>
<keyword evidence="13" id="KW-0968">Cytoplasmic vesicle</keyword>
<dbReference type="InterPro" id="IPR029048">
    <property type="entry name" value="HSP70_C_sf"/>
</dbReference>
<dbReference type="GO" id="GO:0005788">
    <property type="term" value="C:endoplasmic reticulum lumen"/>
    <property type="evidence" value="ECO:0007669"/>
    <property type="project" value="UniProtKB-SubCell"/>
</dbReference>
<comment type="subcellular location">
    <subcellularLocation>
        <location evidence="2">Cytoplasmic vesicle membrane</location>
        <topology evidence="2">Peripheral membrane protein</topology>
        <orientation evidence="2">Cytoplasmic side</orientation>
    </subcellularLocation>
    <subcellularLocation>
        <location evidence="4">Endoplasmic reticulum lumen</location>
    </subcellularLocation>
    <subcellularLocation>
        <location evidence="3">Membrane</location>
        <location evidence="3">Coated pit</location>
        <topology evidence="3">Peripheral membrane protein</topology>
        <orientation evidence="3">Cytoplasmic side</orientation>
    </subcellularLocation>
</comment>
<evidence type="ECO:0000256" key="7">
    <source>
        <dbReference type="ARBA" id="ARBA00022729"/>
    </source>
</evidence>
<dbReference type="FunFam" id="3.30.420.40:FF:000026">
    <property type="entry name" value="Heat shock protein 70"/>
    <property type="match status" value="1"/>
</dbReference>
<name>A0A9E7KR24_9LILI</name>
<dbReference type="AlphaFoldDB" id="A0A9E7KR24"/>
<dbReference type="Gene3D" id="3.90.640.10">
    <property type="entry name" value="Actin, Chain A, domain 4"/>
    <property type="match status" value="1"/>
</dbReference>